<evidence type="ECO:0000313" key="3">
    <source>
        <dbReference type="Proteomes" id="UP001596391"/>
    </source>
</evidence>
<keyword evidence="3" id="KW-1185">Reference proteome</keyword>
<dbReference type="EMBL" id="JBHSWI010000001">
    <property type="protein sequence ID" value="MFC6644551.1"/>
    <property type="molecule type" value="Genomic_DNA"/>
</dbReference>
<evidence type="ECO:0000313" key="2">
    <source>
        <dbReference type="EMBL" id="MFC6644551.1"/>
    </source>
</evidence>
<accession>A0ABW1Z4T0</accession>
<comment type="caution">
    <text evidence="2">The sequence shown here is derived from an EMBL/GenBank/DDBJ whole genome shotgun (WGS) entry which is preliminary data.</text>
</comment>
<evidence type="ECO:0000256" key="1">
    <source>
        <dbReference type="SAM" id="MobiDB-lite"/>
    </source>
</evidence>
<organism evidence="2 3">
    <name type="scientific">Granulicella cerasi</name>
    <dbReference type="NCBI Taxonomy" id="741063"/>
    <lineage>
        <taxon>Bacteria</taxon>
        <taxon>Pseudomonadati</taxon>
        <taxon>Acidobacteriota</taxon>
        <taxon>Terriglobia</taxon>
        <taxon>Terriglobales</taxon>
        <taxon>Acidobacteriaceae</taxon>
        <taxon>Granulicella</taxon>
    </lineage>
</organism>
<name>A0ABW1Z4T0_9BACT</name>
<proteinExistence type="predicted"/>
<reference evidence="3" key="1">
    <citation type="journal article" date="2019" name="Int. J. Syst. Evol. Microbiol.">
        <title>The Global Catalogue of Microorganisms (GCM) 10K type strain sequencing project: providing services to taxonomists for standard genome sequencing and annotation.</title>
        <authorList>
            <consortium name="The Broad Institute Genomics Platform"/>
            <consortium name="The Broad Institute Genome Sequencing Center for Infectious Disease"/>
            <person name="Wu L."/>
            <person name="Ma J."/>
        </authorList>
    </citation>
    <scope>NUCLEOTIDE SEQUENCE [LARGE SCALE GENOMIC DNA]</scope>
    <source>
        <strain evidence="3">CGMCC 1.16026</strain>
    </source>
</reference>
<dbReference type="Proteomes" id="UP001596391">
    <property type="component" value="Unassembled WGS sequence"/>
</dbReference>
<protein>
    <submittedName>
        <fullName evidence="2">Uncharacterized protein</fullName>
    </submittedName>
</protein>
<gene>
    <name evidence="2" type="ORF">ACFQBQ_02885</name>
</gene>
<feature type="region of interest" description="Disordered" evidence="1">
    <location>
        <begin position="26"/>
        <end position="59"/>
    </location>
</feature>
<sequence>MSTTPPRKTGLSPKEQKLQALRDKLAGATQKQAVTTGNSGFQGKSALGAKKTSFQRKAT</sequence>
<dbReference type="RefSeq" id="WP_263372481.1">
    <property type="nucleotide sequence ID" value="NZ_JAGSYD010000005.1"/>
</dbReference>
<feature type="compositionally biased region" description="Polar residues" evidence="1">
    <location>
        <begin position="29"/>
        <end position="42"/>
    </location>
</feature>